<comment type="caution">
    <text evidence="2">The sequence shown here is derived from an EMBL/GenBank/DDBJ whole genome shotgun (WGS) entry which is preliminary data.</text>
</comment>
<feature type="compositionally biased region" description="Polar residues" evidence="1">
    <location>
        <begin position="156"/>
        <end position="172"/>
    </location>
</feature>
<gene>
    <name evidence="2" type="ORF">B0T16DRAFT_413745</name>
</gene>
<dbReference type="EMBL" id="JAULSV010000004">
    <property type="protein sequence ID" value="KAK0646564.1"/>
    <property type="molecule type" value="Genomic_DNA"/>
</dbReference>
<feature type="region of interest" description="Disordered" evidence="1">
    <location>
        <begin position="1"/>
        <end position="29"/>
    </location>
</feature>
<sequence>MLPDGDPSYGFPKSNDTFSEDEDEMIGKQPPLFAHEALGMFDDVTYGENVVEDHHHEHHRAPEEIDQDDIDINDPTLERFPSNREEIIETVRKLQLTILAGLDEDQASFDGAPLSPVVGMSRRGTEDNVGDFVLSPIPVSPVVPRSGRRLDVTKSPRGSITSAHSSTASLQAIQEAEEPEPEEETRTPHVVRVSTPRGRSPLRNSFKSPGSDEDEGVVMKDTANSHPAKEENGRLLSPDDAESSAQGSDPANTALPENADEAPKTIASHTSGTSTPDGTPDKAQMSPRIVIGAPEGEAADGDAGRASTTAVDGGTDGNTARLRKTGNGQAEQAAARGSVPSAALPSQQEGGWFKAFFRLLFVDWIKGFISRLCGNRRNT</sequence>
<evidence type="ECO:0000313" key="2">
    <source>
        <dbReference type="EMBL" id="KAK0646564.1"/>
    </source>
</evidence>
<feature type="compositionally biased region" description="Polar residues" evidence="1">
    <location>
        <begin position="267"/>
        <end position="277"/>
    </location>
</feature>
<name>A0AA40CRK2_9PEZI</name>
<reference evidence="2" key="1">
    <citation type="submission" date="2023-06" db="EMBL/GenBank/DDBJ databases">
        <title>Genome-scale phylogeny and comparative genomics of the fungal order Sordariales.</title>
        <authorList>
            <consortium name="Lawrence Berkeley National Laboratory"/>
            <person name="Hensen N."/>
            <person name="Bonometti L."/>
            <person name="Westerberg I."/>
            <person name="Brannstrom I.O."/>
            <person name="Guillou S."/>
            <person name="Cros-Aarteil S."/>
            <person name="Calhoun S."/>
            <person name="Haridas S."/>
            <person name="Kuo A."/>
            <person name="Mondo S."/>
            <person name="Pangilinan J."/>
            <person name="Riley R."/>
            <person name="Labutti K."/>
            <person name="Andreopoulos B."/>
            <person name="Lipzen A."/>
            <person name="Chen C."/>
            <person name="Yanf M."/>
            <person name="Daum C."/>
            <person name="Ng V."/>
            <person name="Clum A."/>
            <person name="Steindorff A."/>
            <person name="Ohm R."/>
            <person name="Martin F."/>
            <person name="Silar P."/>
            <person name="Natvig D."/>
            <person name="Lalanne C."/>
            <person name="Gautier V."/>
            <person name="Ament-Velasquez S.L."/>
            <person name="Kruys A."/>
            <person name="Hutchinson M.I."/>
            <person name="Powell A.J."/>
            <person name="Barry K."/>
            <person name="Miller A.N."/>
            <person name="Grigoriev I.V."/>
            <person name="Debuchy R."/>
            <person name="Gladieux P."/>
            <person name="Thoren M.H."/>
            <person name="Johannesson H."/>
        </authorList>
    </citation>
    <scope>NUCLEOTIDE SEQUENCE</scope>
    <source>
        <strain evidence="2">SMH2532-1</strain>
    </source>
</reference>
<protein>
    <submittedName>
        <fullName evidence="2">Uncharacterized protein</fullName>
    </submittedName>
</protein>
<accession>A0AA40CRK2</accession>
<evidence type="ECO:0000256" key="1">
    <source>
        <dbReference type="SAM" id="MobiDB-lite"/>
    </source>
</evidence>
<proteinExistence type="predicted"/>
<evidence type="ECO:0000313" key="3">
    <source>
        <dbReference type="Proteomes" id="UP001174936"/>
    </source>
</evidence>
<dbReference type="Proteomes" id="UP001174936">
    <property type="component" value="Unassembled WGS sequence"/>
</dbReference>
<keyword evidence="3" id="KW-1185">Reference proteome</keyword>
<organism evidence="2 3">
    <name type="scientific">Cercophora newfieldiana</name>
    <dbReference type="NCBI Taxonomy" id="92897"/>
    <lineage>
        <taxon>Eukaryota</taxon>
        <taxon>Fungi</taxon>
        <taxon>Dikarya</taxon>
        <taxon>Ascomycota</taxon>
        <taxon>Pezizomycotina</taxon>
        <taxon>Sordariomycetes</taxon>
        <taxon>Sordariomycetidae</taxon>
        <taxon>Sordariales</taxon>
        <taxon>Lasiosphaeriaceae</taxon>
        <taxon>Cercophora</taxon>
    </lineage>
</organism>
<feature type="region of interest" description="Disordered" evidence="1">
    <location>
        <begin position="137"/>
        <end position="345"/>
    </location>
</feature>
<dbReference type="AlphaFoldDB" id="A0AA40CRK2"/>